<organism evidence="1 2">
    <name type="scientific">Singulisphaera acidiphila (strain ATCC BAA-1392 / DSM 18658 / VKM B-2454 / MOB10)</name>
    <dbReference type="NCBI Taxonomy" id="886293"/>
    <lineage>
        <taxon>Bacteria</taxon>
        <taxon>Pseudomonadati</taxon>
        <taxon>Planctomycetota</taxon>
        <taxon>Planctomycetia</taxon>
        <taxon>Isosphaerales</taxon>
        <taxon>Isosphaeraceae</taxon>
        <taxon>Singulisphaera</taxon>
    </lineage>
</organism>
<dbReference type="OrthoDB" id="271912at2"/>
<dbReference type="NCBIfam" id="TIGR01443">
    <property type="entry name" value="intein_Cterm"/>
    <property type="match status" value="1"/>
</dbReference>
<evidence type="ECO:0000313" key="2">
    <source>
        <dbReference type="Proteomes" id="UP000010798"/>
    </source>
</evidence>
<dbReference type="InterPro" id="IPR030934">
    <property type="entry name" value="Intein_C"/>
</dbReference>
<dbReference type="HOGENOM" id="CLU_2636114_0_0_0"/>
<dbReference type="AlphaFoldDB" id="L0DI61"/>
<name>L0DI61_SINAD</name>
<dbReference type="KEGG" id="saci:Sinac_4299"/>
<sequence>MARDLKPGDVVRTIGNTATVSAVEEGPVEPVYNLEVAGGQSFFVGTLGALVHDNSLVQPVARPFDASIRGENDTPGN</sequence>
<evidence type="ECO:0008006" key="3">
    <source>
        <dbReference type="Google" id="ProtNLM"/>
    </source>
</evidence>
<proteinExistence type="predicted"/>
<keyword evidence="2" id="KW-1185">Reference proteome</keyword>
<dbReference type="eggNOG" id="COG1413">
    <property type="taxonomic scope" value="Bacteria"/>
</dbReference>
<dbReference type="RefSeq" id="WP_015247623.1">
    <property type="nucleotide sequence ID" value="NC_019892.1"/>
</dbReference>
<dbReference type="Gene3D" id="2.170.16.10">
    <property type="entry name" value="Hedgehog/Intein (Hint) domain"/>
    <property type="match status" value="1"/>
</dbReference>
<gene>
    <name evidence="1" type="ordered locus">Sinac_4299</name>
</gene>
<protein>
    <recommendedName>
        <fullName evidence="3">Intein C-terminal splicing domain-containing protein</fullName>
    </recommendedName>
</protein>
<dbReference type="InterPro" id="IPR036844">
    <property type="entry name" value="Hint_dom_sf"/>
</dbReference>
<dbReference type="STRING" id="886293.Sinac_4299"/>
<reference evidence="1 2" key="1">
    <citation type="submission" date="2012-02" db="EMBL/GenBank/DDBJ databases">
        <title>Complete sequence of chromosome of Singulisphaera acidiphila DSM 18658.</title>
        <authorList>
            <consortium name="US DOE Joint Genome Institute (JGI-PGF)"/>
            <person name="Lucas S."/>
            <person name="Copeland A."/>
            <person name="Lapidus A."/>
            <person name="Glavina del Rio T."/>
            <person name="Dalin E."/>
            <person name="Tice H."/>
            <person name="Bruce D."/>
            <person name="Goodwin L."/>
            <person name="Pitluck S."/>
            <person name="Peters L."/>
            <person name="Ovchinnikova G."/>
            <person name="Chertkov O."/>
            <person name="Kyrpides N."/>
            <person name="Mavromatis K."/>
            <person name="Ivanova N."/>
            <person name="Brettin T."/>
            <person name="Detter J.C."/>
            <person name="Han C."/>
            <person name="Larimer F."/>
            <person name="Land M."/>
            <person name="Hauser L."/>
            <person name="Markowitz V."/>
            <person name="Cheng J.-F."/>
            <person name="Hugenholtz P."/>
            <person name="Woyke T."/>
            <person name="Wu D."/>
            <person name="Tindall B."/>
            <person name="Pomrenke H."/>
            <person name="Brambilla E."/>
            <person name="Klenk H.-P."/>
            <person name="Eisen J.A."/>
        </authorList>
    </citation>
    <scope>NUCLEOTIDE SEQUENCE [LARGE SCALE GENOMIC DNA]</scope>
    <source>
        <strain evidence="2">ATCC BAA-1392 / DSM 18658 / VKM B-2454 / MOB10</strain>
    </source>
</reference>
<dbReference type="SUPFAM" id="SSF51294">
    <property type="entry name" value="Hedgehog/intein (Hint) domain"/>
    <property type="match status" value="1"/>
</dbReference>
<dbReference type="Proteomes" id="UP000010798">
    <property type="component" value="Chromosome"/>
</dbReference>
<dbReference type="EMBL" id="CP003364">
    <property type="protein sequence ID" value="AGA28498.1"/>
    <property type="molecule type" value="Genomic_DNA"/>
</dbReference>
<evidence type="ECO:0000313" key="1">
    <source>
        <dbReference type="EMBL" id="AGA28498.1"/>
    </source>
</evidence>
<accession>L0DI61</accession>